<keyword evidence="2" id="KW-1185">Reference proteome</keyword>
<dbReference type="AlphaFoldDB" id="A0A9W6WZ17"/>
<evidence type="ECO:0000313" key="2">
    <source>
        <dbReference type="Proteomes" id="UP001165121"/>
    </source>
</evidence>
<comment type="caution">
    <text evidence="1">The sequence shown here is derived from an EMBL/GenBank/DDBJ whole genome shotgun (WGS) entry which is preliminary data.</text>
</comment>
<organism evidence="1 2">
    <name type="scientific">Phytophthora fragariaefolia</name>
    <dbReference type="NCBI Taxonomy" id="1490495"/>
    <lineage>
        <taxon>Eukaryota</taxon>
        <taxon>Sar</taxon>
        <taxon>Stramenopiles</taxon>
        <taxon>Oomycota</taxon>
        <taxon>Peronosporomycetes</taxon>
        <taxon>Peronosporales</taxon>
        <taxon>Peronosporaceae</taxon>
        <taxon>Phytophthora</taxon>
    </lineage>
</organism>
<dbReference type="Proteomes" id="UP001165121">
    <property type="component" value="Unassembled WGS sequence"/>
</dbReference>
<protein>
    <submittedName>
        <fullName evidence="1">Unnamed protein product</fullName>
    </submittedName>
</protein>
<dbReference type="OrthoDB" id="142300at2759"/>
<name>A0A9W6WZ17_9STRA</name>
<accession>A0A9W6WZ17</accession>
<gene>
    <name evidence="1" type="ORF">Pfra01_000369400</name>
</gene>
<dbReference type="EMBL" id="BSXT01000288">
    <property type="protein sequence ID" value="GMF23413.1"/>
    <property type="molecule type" value="Genomic_DNA"/>
</dbReference>
<evidence type="ECO:0000313" key="1">
    <source>
        <dbReference type="EMBL" id="GMF23413.1"/>
    </source>
</evidence>
<proteinExistence type="predicted"/>
<sequence>MATVAEIEPRAVARDQAEELGTITTGLGVDEEAGFDNLRVTRLDTGDSMLVHCCFLTSYHCPEAHLEEIARRETEAYDGDEQESNVWHYQEARTEVSSGNGNGVEIKEGSAVGVVGSDRRRYQRAPDQNRRLVEGQPVHHLRAKDHRRGRAGALLGAWYEFGRRPSDKNIQRQEAASMPRASTARTGRLKKQAATASFADVQVYGAITERGRRRRMNRAGRYELEYEIEYRTAAETPVQRRWLGIKEYEIPLNQGELEDELDGDGK</sequence>
<reference evidence="1" key="1">
    <citation type="submission" date="2023-04" db="EMBL/GenBank/DDBJ databases">
        <title>Phytophthora fragariaefolia NBRC 109709.</title>
        <authorList>
            <person name="Ichikawa N."/>
            <person name="Sato H."/>
            <person name="Tonouchi N."/>
        </authorList>
    </citation>
    <scope>NUCLEOTIDE SEQUENCE</scope>
    <source>
        <strain evidence="1">NBRC 109709</strain>
    </source>
</reference>